<dbReference type="GO" id="GO:0010605">
    <property type="term" value="P:negative regulation of macromolecule metabolic process"/>
    <property type="evidence" value="ECO:0007669"/>
    <property type="project" value="UniProtKB-ARBA"/>
</dbReference>
<reference evidence="4" key="1">
    <citation type="journal article" date="2018" name="Nat. Microbiol.">
        <title>Leveraging single-cell genomics to expand the fungal tree of life.</title>
        <authorList>
            <person name="Ahrendt S.R."/>
            <person name="Quandt C.A."/>
            <person name="Ciobanu D."/>
            <person name="Clum A."/>
            <person name="Salamov A."/>
            <person name="Andreopoulos B."/>
            <person name="Cheng J.F."/>
            <person name="Woyke T."/>
            <person name="Pelin A."/>
            <person name="Henrissat B."/>
            <person name="Reynolds N.K."/>
            <person name="Benny G.L."/>
            <person name="Smith M.E."/>
            <person name="James T.Y."/>
            <person name="Grigoriev I.V."/>
        </authorList>
    </citation>
    <scope>NUCLEOTIDE SEQUENCE [LARGE SCALE GENOMIC DNA]</scope>
</reference>
<keyword evidence="4" id="KW-1185">Reference proteome</keyword>
<dbReference type="SUPFAM" id="SSF81301">
    <property type="entry name" value="Nucleotidyltransferase"/>
    <property type="match status" value="1"/>
</dbReference>
<dbReference type="GO" id="GO:0005730">
    <property type="term" value="C:nucleolus"/>
    <property type="evidence" value="ECO:0007669"/>
    <property type="project" value="TreeGrafter"/>
</dbReference>
<dbReference type="PANTHER" id="PTHR23092:SF15">
    <property type="entry name" value="INACTIVE NON-CANONICAL POLY(A) RNA POLYMERASE PROTEIN TRF4-2-RELATED"/>
    <property type="match status" value="1"/>
</dbReference>
<dbReference type="OrthoDB" id="273917at2759"/>
<dbReference type="PANTHER" id="PTHR23092">
    <property type="entry name" value="POLY(A) RNA POLYMERASE"/>
    <property type="match status" value="1"/>
</dbReference>
<dbReference type="SUPFAM" id="SSF81631">
    <property type="entry name" value="PAP/OAS1 substrate-binding domain"/>
    <property type="match status" value="1"/>
</dbReference>
<evidence type="ECO:0000313" key="4">
    <source>
        <dbReference type="Proteomes" id="UP000269721"/>
    </source>
</evidence>
<dbReference type="Proteomes" id="UP000269721">
    <property type="component" value="Unassembled WGS sequence"/>
</dbReference>
<evidence type="ECO:0000256" key="1">
    <source>
        <dbReference type="SAM" id="MobiDB-lite"/>
    </source>
</evidence>
<evidence type="ECO:0000313" key="3">
    <source>
        <dbReference type="EMBL" id="RKO93400.1"/>
    </source>
</evidence>
<dbReference type="GO" id="GO:1990817">
    <property type="term" value="F:poly(A) RNA polymerase activity"/>
    <property type="evidence" value="ECO:0007669"/>
    <property type="project" value="InterPro"/>
</dbReference>
<dbReference type="CDD" id="cd05402">
    <property type="entry name" value="NT_PAP_TUTase"/>
    <property type="match status" value="1"/>
</dbReference>
<protein>
    <recommendedName>
        <fullName evidence="2">Poly(A) RNA polymerase mitochondrial-like central palm domain-containing protein</fullName>
    </recommendedName>
</protein>
<proteinExistence type="predicted"/>
<gene>
    <name evidence="3" type="ORF">BDK51DRAFT_29947</name>
</gene>
<accession>A0A4P9WQB3</accession>
<dbReference type="GO" id="GO:0031499">
    <property type="term" value="C:TRAMP complex"/>
    <property type="evidence" value="ECO:0007669"/>
    <property type="project" value="TreeGrafter"/>
</dbReference>
<dbReference type="Gene3D" id="3.30.460.10">
    <property type="entry name" value="Beta Polymerase, domain 2"/>
    <property type="match status" value="1"/>
</dbReference>
<feature type="region of interest" description="Disordered" evidence="1">
    <location>
        <begin position="65"/>
        <end position="95"/>
    </location>
</feature>
<sequence length="374" mass="41969">MTFKGTDKHKHKPTARMLAAMDTEFAEWDIDFDILEKCIVEGESEWGRRGAGRKEDMTLHVHFPQRDMVDPRKRNRSPSYLDPRAAGKKYRKGSWRPSPLAKRVKHLGIHITPPTAAAEECFARWLLREAPTNEGTAYRVEIVEKLTRAIIGPEPHLQVAIFGSLAYRLFIRRGDIDLIIADPTALADLSKDEAYAKLEEISKRLAGLISDIDLISGKVALLKCTDVMSGISVDISLQSVEDARCGAEGVHLIMLIVKQMLRAGDLHEPFYGGIGGMTSVCLVSCFLEIHPTEISFRYLNRRGPPLGEIIFDFLIYYQTRFDTEGTGISAAAIVVDPQLLLFEKDTRRAPSPDFEPQMQMQNTPHTANQCHLVV</sequence>
<feature type="domain" description="Poly(A) RNA polymerase mitochondrial-like central palm" evidence="2">
    <location>
        <begin position="130"/>
        <end position="239"/>
    </location>
</feature>
<organism evidence="3 4">
    <name type="scientific">Blyttiomyces helicus</name>
    <dbReference type="NCBI Taxonomy" id="388810"/>
    <lineage>
        <taxon>Eukaryota</taxon>
        <taxon>Fungi</taxon>
        <taxon>Fungi incertae sedis</taxon>
        <taxon>Chytridiomycota</taxon>
        <taxon>Chytridiomycota incertae sedis</taxon>
        <taxon>Chytridiomycetes</taxon>
        <taxon>Chytridiomycetes incertae sedis</taxon>
        <taxon>Blyttiomyces</taxon>
    </lineage>
</organism>
<dbReference type="InterPro" id="IPR054708">
    <property type="entry name" value="MTPAP-like_central"/>
</dbReference>
<dbReference type="Pfam" id="PF22600">
    <property type="entry name" value="MTPAP-like_central"/>
    <property type="match status" value="1"/>
</dbReference>
<dbReference type="InterPro" id="IPR043519">
    <property type="entry name" value="NT_sf"/>
</dbReference>
<dbReference type="InterPro" id="IPR045862">
    <property type="entry name" value="Trf4-like"/>
</dbReference>
<dbReference type="GO" id="GO:0043634">
    <property type="term" value="P:polyadenylation-dependent ncRNA catabolic process"/>
    <property type="evidence" value="ECO:0007669"/>
    <property type="project" value="TreeGrafter"/>
</dbReference>
<dbReference type="EMBL" id="KZ994258">
    <property type="protein sequence ID" value="RKO93400.1"/>
    <property type="molecule type" value="Genomic_DNA"/>
</dbReference>
<dbReference type="AlphaFoldDB" id="A0A4P9WQB3"/>
<evidence type="ECO:0000259" key="2">
    <source>
        <dbReference type="Pfam" id="PF22600"/>
    </source>
</evidence>
<dbReference type="GO" id="GO:0003729">
    <property type="term" value="F:mRNA binding"/>
    <property type="evidence" value="ECO:0007669"/>
    <property type="project" value="TreeGrafter"/>
</dbReference>
<dbReference type="GO" id="GO:0031123">
    <property type="term" value="P:RNA 3'-end processing"/>
    <property type="evidence" value="ECO:0007669"/>
    <property type="project" value="TreeGrafter"/>
</dbReference>
<name>A0A4P9WQB3_9FUNG</name>